<sequence length="456" mass="48612">MGDSEYTAFTLMTDIGLISILMIIGTFMRRHFTWFRNLLIPSPIIAGLLGLLLGPEVLGIMPFSNALGDYSTLLIAIVFASMPYSMSFQSGDMKKARNMWAYSTSMFLGQWAIFILLGIFLFKPLFGTEDWFGMMLPVGFVGGFGTAAAVGGALDGVGADAAMSLGFMSATVGTLAAIVGGIIFANWGIKSGRANTLPKELPWELLSGAIEDPKKQPSIGKATTNPSSIEPLALHLGFIMMTVMFAYFIQQAIQHQFPNVSIPLFALAFVVGILGVLGLKVIKRPEYLNPQTVKSISGGSTDYLIAFGVASIVPSAIASYWLPLLVLFLLGLAYCFVFFRYISPLFFGEKWLERGVFGWGWATAAVATGIALLKIVDPDLKSGTLNDYGVAYVGFAPFEIGMTILAPIAVVSGFTFGLGGAALVAGVGIFLFPILSGWLPKQSGKQGGQSSGQQAG</sequence>
<proteinExistence type="predicted"/>
<feature type="transmembrane region" description="Helical" evidence="1">
    <location>
        <begin position="388"/>
        <end position="410"/>
    </location>
</feature>
<feature type="transmembrane region" description="Helical" evidence="1">
    <location>
        <begin position="232"/>
        <end position="249"/>
    </location>
</feature>
<feature type="transmembrane region" description="Helical" evidence="1">
    <location>
        <begin position="261"/>
        <end position="283"/>
    </location>
</feature>
<dbReference type="InterPro" id="IPR004445">
    <property type="entry name" value="GltS"/>
</dbReference>
<dbReference type="PANTHER" id="PTHR36178:SF1">
    <property type="entry name" value="SODIUM_GLUTAMATE SYMPORTER"/>
    <property type="match status" value="1"/>
</dbReference>
<feature type="transmembrane region" description="Helical" evidence="1">
    <location>
        <begin position="327"/>
        <end position="347"/>
    </location>
</feature>
<feature type="transmembrane region" description="Helical" evidence="1">
    <location>
        <begin position="100"/>
        <end position="122"/>
    </location>
</feature>
<feature type="transmembrane region" description="Helical" evidence="1">
    <location>
        <begin position="166"/>
        <end position="189"/>
    </location>
</feature>
<evidence type="ECO:0000313" key="3">
    <source>
        <dbReference type="Proteomes" id="UP000436181"/>
    </source>
</evidence>
<keyword evidence="1" id="KW-1133">Transmembrane helix</keyword>
<dbReference type="PANTHER" id="PTHR36178">
    <property type="entry name" value="SLR0625 PROTEIN"/>
    <property type="match status" value="1"/>
</dbReference>
<feature type="transmembrane region" description="Helical" evidence="1">
    <location>
        <begin position="38"/>
        <end position="58"/>
    </location>
</feature>
<dbReference type="EMBL" id="WBZJ01000003">
    <property type="protein sequence ID" value="KAB3519919.1"/>
    <property type="molecule type" value="Genomic_DNA"/>
</dbReference>
<dbReference type="RefSeq" id="WP_151844681.1">
    <property type="nucleotide sequence ID" value="NZ_WBZJ01000003.1"/>
</dbReference>
<dbReference type="Proteomes" id="UP000436181">
    <property type="component" value="Unassembled WGS sequence"/>
</dbReference>
<evidence type="ECO:0000256" key="1">
    <source>
        <dbReference type="SAM" id="Phobius"/>
    </source>
</evidence>
<feature type="transmembrane region" description="Helical" evidence="1">
    <location>
        <begin position="6"/>
        <end position="26"/>
    </location>
</feature>
<name>A0ABQ6VCM2_9CORY</name>
<feature type="transmembrane region" description="Helical" evidence="1">
    <location>
        <begin position="416"/>
        <end position="439"/>
    </location>
</feature>
<organism evidence="2 3">
    <name type="scientific">Corynebacterium zhongnanshanii</name>
    <dbReference type="NCBI Taxonomy" id="2768834"/>
    <lineage>
        <taxon>Bacteria</taxon>
        <taxon>Bacillati</taxon>
        <taxon>Actinomycetota</taxon>
        <taxon>Actinomycetes</taxon>
        <taxon>Mycobacteriales</taxon>
        <taxon>Corynebacteriaceae</taxon>
        <taxon>Corynebacterium</taxon>
    </lineage>
</organism>
<keyword evidence="3" id="KW-1185">Reference proteome</keyword>
<feature type="transmembrane region" description="Helical" evidence="1">
    <location>
        <begin position="70"/>
        <end position="88"/>
    </location>
</feature>
<gene>
    <name evidence="2" type="ORF">F8377_08425</name>
</gene>
<feature type="transmembrane region" description="Helical" evidence="1">
    <location>
        <begin position="134"/>
        <end position="154"/>
    </location>
</feature>
<protein>
    <submittedName>
        <fullName evidence="2">Sodium:glutamate symporter</fullName>
    </submittedName>
</protein>
<reference evidence="2 3" key="1">
    <citation type="submission" date="2019-10" db="EMBL/GenBank/DDBJ databases">
        <title>Corynebacterium sp novel species isolated from the respiratory tract of Marmot.</title>
        <authorList>
            <person name="Zhang G."/>
        </authorList>
    </citation>
    <scope>NUCLEOTIDE SEQUENCE [LARGE SCALE GENOMIC DNA]</scope>
    <source>
        <strain evidence="2 3">336</strain>
    </source>
</reference>
<accession>A0ABQ6VCM2</accession>
<keyword evidence="1" id="KW-0472">Membrane</keyword>
<comment type="caution">
    <text evidence="2">The sequence shown here is derived from an EMBL/GenBank/DDBJ whole genome shotgun (WGS) entry which is preliminary data.</text>
</comment>
<feature type="transmembrane region" description="Helical" evidence="1">
    <location>
        <begin position="359"/>
        <end position="376"/>
    </location>
</feature>
<keyword evidence="1" id="KW-0812">Transmembrane</keyword>
<dbReference type="Pfam" id="PF03616">
    <property type="entry name" value="Glt_symporter"/>
    <property type="match status" value="1"/>
</dbReference>
<evidence type="ECO:0000313" key="2">
    <source>
        <dbReference type="EMBL" id="KAB3519919.1"/>
    </source>
</evidence>